<keyword evidence="4 6" id="KW-0119">Carbohydrate metabolism</keyword>
<keyword evidence="8" id="KW-0378">Hydrolase</keyword>
<dbReference type="InterPro" id="IPR013783">
    <property type="entry name" value="Ig-like_fold"/>
</dbReference>
<dbReference type="Gene3D" id="2.60.40.1180">
    <property type="entry name" value="Golgi alpha-mannosidase II"/>
    <property type="match status" value="1"/>
</dbReference>
<feature type="active site" description="Nucleophile" evidence="6">
    <location>
        <position position="387"/>
    </location>
</feature>
<dbReference type="InterPro" id="IPR006047">
    <property type="entry name" value="GH13_cat_dom"/>
</dbReference>
<dbReference type="Pfam" id="PF11896">
    <property type="entry name" value="GlgE_dom_N_S"/>
    <property type="match status" value="1"/>
</dbReference>
<dbReference type="Gene3D" id="3.20.20.80">
    <property type="entry name" value="Glycosidases"/>
    <property type="match status" value="1"/>
</dbReference>
<dbReference type="InterPro" id="IPR049171">
    <property type="entry name" value="GLGE_C"/>
</dbReference>
<reference evidence="8" key="1">
    <citation type="submission" date="2020-02" db="EMBL/GenBank/DDBJ databases">
        <authorList>
            <person name="Meier V. D."/>
        </authorList>
    </citation>
    <scope>NUCLEOTIDE SEQUENCE</scope>
    <source>
        <strain evidence="8">AVDCRST_MAG72</strain>
    </source>
</reference>
<evidence type="ECO:0000313" key="8">
    <source>
        <dbReference type="EMBL" id="CAA9358471.1"/>
    </source>
</evidence>
<feature type="binding site" evidence="6">
    <location>
        <position position="317"/>
    </location>
    <ligand>
        <name>alpha-maltose 1-phosphate</name>
        <dbReference type="ChEBI" id="CHEBI:63576"/>
    </ligand>
</feature>
<dbReference type="AlphaFoldDB" id="A0A6J4MG65"/>
<dbReference type="SMART" id="SM00642">
    <property type="entry name" value="Aamy"/>
    <property type="match status" value="1"/>
</dbReference>
<evidence type="ECO:0000256" key="2">
    <source>
        <dbReference type="ARBA" id="ARBA00022676"/>
    </source>
</evidence>
<feature type="binding site" evidence="6">
    <location>
        <position position="257"/>
    </location>
    <ligand>
        <name>alpha-maltose 1-phosphate</name>
        <dbReference type="ChEBI" id="CHEBI:63576"/>
    </ligand>
</feature>
<dbReference type="Pfam" id="PF21702">
    <property type="entry name" value="GLGE_C"/>
    <property type="match status" value="1"/>
</dbReference>
<protein>
    <recommendedName>
        <fullName evidence="6">Alpha-1,4-glucan:maltose-1-phosphate maltosyltransferase</fullName>
        <shortName evidence="6">GMPMT</shortName>
        <ecNumber evidence="6">2.4.99.16</ecNumber>
    </recommendedName>
    <alternativeName>
        <fullName evidence="6">(1-&gt;4)-alpha-D-glucan:maltose-1-phosphate alpha-D-maltosyltransferase</fullName>
    </alternativeName>
</protein>
<dbReference type="SUPFAM" id="SSF51445">
    <property type="entry name" value="(Trans)glycosidases"/>
    <property type="match status" value="1"/>
</dbReference>
<evidence type="ECO:0000256" key="4">
    <source>
        <dbReference type="ARBA" id="ARBA00023277"/>
    </source>
</evidence>
<dbReference type="CDD" id="cd11344">
    <property type="entry name" value="AmyAc_GlgE_like"/>
    <property type="match status" value="1"/>
</dbReference>
<dbReference type="PANTHER" id="PTHR47786">
    <property type="entry name" value="ALPHA-1,4-GLUCAN:MALTOSE-1-PHOSPHATE MALTOSYLTRANSFERASE"/>
    <property type="match status" value="1"/>
</dbReference>
<dbReference type="InterPro" id="IPR021828">
    <property type="entry name" value="GlgE_dom_N/S"/>
</dbReference>
<comment type="similarity">
    <text evidence="6">Belongs to the glycosyl hydrolase 13 family. GlgE subfamily.</text>
</comment>
<dbReference type="InterPro" id="IPR026585">
    <property type="entry name" value="GlgE"/>
</dbReference>
<organism evidence="8">
    <name type="scientific">uncultured Nocardioidaceae bacterium</name>
    <dbReference type="NCBI Taxonomy" id="253824"/>
    <lineage>
        <taxon>Bacteria</taxon>
        <taxon>Bacillati</taxon>
        <taxon>Actinomycetota</taxon>
        <taxon>Actinomycetes</taxon>
        <taxon>Propionibacteriales</taxon>
        <taxon>Nocardioidaceae</taxon>
        <taxon>environmental samples</taxon>
    </lineage>
</organism>
<evidence type="ECO:0000256" key="6">
    <source>
        <dbReference type="HAMAP-Rule" id="MF_02124"/>
    </source>
</evidence>
<feature type="active site" description="Proton donor" evidence="6">
    <location>
        <position position="416"/>
    </location>
</feature>
<dbReference type="InterPro" id="IPR013780">
    <property type="entry name" value="Glyco_hydro_b"/>
</dbReference>
<evidence type="ECO:0000256" key="3">
    <source>
        <dbReference type="ARBA" id="ARBA00022679"/>
    </source>
</evidence>
<proteinExistence type="inferred from homology"/>
<gene>
    <name evidence="6" type="primary">glgE</name>
    <name evidence="8" type="ORF">AVDCRST_MAG72-1934</name>
</gene>
<comment type="subunit">
    <text evidence="1 6">Homodimer.</text>
</comment>
<keyword evidence="2 6" id="KW-0328">Glycosyltransferase</keyword>
<keyword evidence="8" id="KW-0326">Glycosidase</keyword>
<sequence length="659" mass="73879">MVGRIPIMDVTPVVDCGRYPAKAAVDEPFPVTALVFREGHDALNADVVLTDPAGVRRPPTRMVRDADEPDLWRAEVRADQPGPWTFEVEGWADPVETWRHASEIKVPAGIDVDLMFAEGVLLLEKIAANLPADVDRGAVDVIADAIKGVQDRDRPDAARYAAATSPAVDEVLARYPLRELVTGRGPYPVHVDRPRALFGSWYEFFPRSEGARVEESSGRVVSGTFRTAAERLEAVARMGFDIIYLPPVHPIGKVNRKGPNNSLVTEEADPGSPWAIGSDEGGHDAIHPDLGTFDDFDAFVKRAGDLGLEVALDLALQAAPDHPWVTSNPEWFTTRADGTIAYAENPPKKYQDIYPINFDNDPKGIYAEVLRIVRLWMSHGVRVFRVDNPHTKPVEFWEWLLGEVRKSDPDVLFLSEAFTKPAMMRTLAAVGFHQSYTYFTWRNAKWELEEYLTELSRQTSHVLRPNLFVNTPDILHAYLQYGGPAAFKVRATVAAMGAPTWGVYAGFELFEHVAVKPGSEEYLDSEKFQVRIRDWAAAEAEGHSLAPYLTRLNELRRRHPALQRLRNLTVHSSDDDSVLVFSKRADDDVVIVVVNLDPHATRETTVHLDMPALGMDWHHTFGVHEELTGQSWRWGEHNYVRLDPGYEPAHVLTVSRPHQ</sequence>
<feature type="binding site" evidence="6">
    <location>
        <begin position="527"/>
        <end position="528"/>
    </location>
    <ligand>
        <name>alpha-maltose 1-phosphate</name>
        <dbReference type="ChEBI" id="CHEBI:63576"/>
    </ligand>
</feature>
<dbReference type="Gene3D" id="2.60.40.10">
    <property type="entry name" value="Immunoglobulins"/>
    <property type="match status" value="1"/>
</dbReference>
<dbReference type="Gene3D" id="1.20.58.80">
    <property type="entry name" value="Phosphotransferase system, lactose/cellobiose-type IIA subunit"/>
    <property type="match status" value="1"/>
</dbReference>
<keyword evidence="3 6" id="KW-0808">Transferase</keyword>
<feature type="binding site" evidence="6">
    <location>
        <position position="352"/>
    </location>
    <ligand>
        <name>alpha-maltose 1-phosphate</name>
        <dbReference type="ChEBI" id="CHEBI:63576"/>
    </ligand>
</feature>
<dbReference type="EMBL" id="CADCUJ010000086">
    <property type="protein sequence ID" value="CAA9358471.1"/>
    <property type="molecule type" value="Genomic_DNA"/>
</dbReference>
<dbReference type="GO" id="GO:0016758">
    <property type="term" value="F:hexosyltransferase activity"/>
    <property type="evidence" value="ECO:0007669"/>
    <property type="project" value="UniProtKB-UniRule"/>
</dbReference>
<dbReference type="InterPro" id="IPR017853">
    <property type="entry name" value="GH"/>
</dbReference>
<evidence type="ECO:0000256" key="5">
    <source>
        <dbReference type="ARBA" id="ARBA00048735"/>
    </source>
</evidence>
<feature type="binding site" evidence="6">
    <location>
        <position position="388"/>
    </location>
    <ligand>
        <name>alpha-maltose 1-phosphate</name>
        <dbReference type="ChEBI" id="CHEBI:63576"/>
    </ligand>
</feature>
<feature type="site" description="Transition state stabilizer" evidence="6">
    <location>
        <position position="473"/>
    </location>
</feature>
<dbReference type="PANTHER" id="PTHR47786:SF2">
    <property type="entry name" value="GLYCOSYL HYDROLASE FAMILY 13 CATALYTIC DOMAIN-CONTAINING PROTEIN"/>
    <property type="match status" value="1"/>
</dbReference>
<dbReference type="SUPFAM" id="SSF51011">
    <property type="entry name" value="Glycosyl hydrolase domain"/>
    <property type="match status" value="1"/>
</dbReference>
<name>A0A6J4MG65_9ACTN</name>
<comment type="function">
    <text evidence="6">Maltosyltransferase that uses maltose 1-phosphate (M1P) as the sugar donor to elongate linear or branched alpha-(1-&gt;4)-glucans. Is involved in a branched alpha-glucan biosynthetic pathway from trehalose, together with TreS, Mak and GlgB.</text>
</comment>
<evidence type="ECO:0000259" key="7">
    <source>
        <dbReference type="SMART" id="SM00642"/>
    </source>
</evidence>
<dbReference type="HAMAP" id="MF_02124">
    <property type="entry name" value="GlgE"/>
    <property type="match status" value="1"/>
</dbReference>
<accession>A0A6J4MG65</accession>
<comment type="catalytic activity">
    <reaction evidence="5 6">
        <text>alpha-maltose 1-phosphate + [(1-&gt;4)-alpha-D-glucosyl](n) = [(1-&gt;4)-alpha-D-glucosyl](n+2) + phosphate</text>
        <dbReference type="Rhea" id="RHEA:42692"/>
        <dbReference type="Rhea" id="RHEA-COMP:9584"/>
        <dbReference type="Rhea" id="RHEA-COMP:10183"/>
        <dbReference type="ChEBI" id="CHEBI:15444"/>
        <dbReference type="ChEBI" id="CHEBI:43474"/>
        <dbReference type="ChEBI" id="CHEBI:63576"/>
        <dbReference type="EC" id="2.4.99.16"/>
    </reaction>
</comment>
<dbReference type="GO" id="GO:0004553">
    <property type="term" value="F:hydrolase activity, hydrolyzing O-glycosyl compounds"/>
    <property type="evidence" value="ECO:0007669"/>
    <property type="project" value="InterPro"/>
</dbReference>
<dbReference type="EC" id="2.4.99.16" evidence="6"/>
<dbReference type="GO" id="GO:0030979">
    <property type="term" value="P:alpha-glucan biosynthetic process"/>
    <property type="evidence" value="ECO:0007669"/>
    <property type="project" value="UniProtKB-UniRule"/>
</dbReference>
<evidence type="ECO:0000256" key="1">
    <source>
        <dbReference type="ARBA" id="ARBA00011738"/>
    </source>
</evidence>
<feature type="domain" description="Glycosyl hydrolase family 13 catalytic" evidence="7">
    <location>
        <begin position="199"/>
        <end position="533"/>
    </location>
</feature>